<keyword evidence="8" id="KW-1185">Reference proteome</keyword>
<protein>
    <recommendedName>
        <fullName evidence="6">Ig-like domain-containing protein</fullName>
    </recommendedName>
</protein>
<evidence type="ECO:0000313" key="7">
    <source>
        <dbReference type="Ensembl" id="ENSELUP00000009444.3"/>
    </source>
</evidence>
<dbReference type="STRING" id="8010.ENSELUP00000009444"/>
<dbReference type="InterPro" id="IPR036179">
    <property type="entry name" value="Ig-like_dom_sf"/>
</dbReference>
<dbReference type="SUPFAM" id="SSF48726">
    <property type="entry name" value="Immunoglobulin"/>
    <property type="match status" value="1"/>
</dbReference>
<evidence type="ECO:0000256" key="2">
    <source>
        <dbReference type="ARBA" id="ARBA00023130"/>
    </source>
</evidence>
<evidence type="ECO:0000256" key="1">
    <source>
        <dbReference type="ARBA" id="ARBA00022729"/>
    </source>
</evidence>
<organism evidence="7 8">
    <name type="scientific">Esox lucius</name>
    <name type="common">Northern pike</name>
    <dbReference type="NCBI Taxonomy" id="8010"/>
    <lineage>
        <taxon>Eukaryota</taxon>
        <taxon>Metazoa</taxon>
        <taxon>Chordata</taxon>
        <taxon>Craniata</taxon>
        <taxon>Vertebrata</taxon>
        <taxon>Euteleostomi</taxon>
        <taxon>Actinopterygii</taxon>
        <taxon>Neopterygii</taxon>
        <taxon>Teleostei</taxon>
        <taxon>Protacanthopterygii</taxon>
        <taxon>Esociformes</taxon>
        <taxon>Esocidae</taxon>
        <taxon>Esox</taxon>
    </lineage>
</organism>
<name>A0A3P8Y1C1_ESOLU</name>
<dbReference type="GO" id="GO:0002250">
    <property type="term" value="P:adaptive immune response"/>
    <property type="evidence" value="ECO:0007669"/>
    <property type="project" value="UniProtKB-KW"/>
</dbReference>
<dbReference type="Proteomes" id="UP000265140">
    <property type="component" value="Chromosome 3"/>
</dbReference>
<reference evidence="7" key="4">
    <citation type="submission" date="2025-09" db="UniProtKB">
        <authorList>
            <consortium name="Ensembl"/>
        </authorList>
    </citation>
    <scope>IDENTIFICATION</scope>
</reference>
<dbReference type="Pfam" id="PF07686">
    <property type="entry name" value="V-set"/>
    <property type="match status" value="1"/>
</dbReference>
<reference evidence="7" key="3">
    <citation type="submission" date="2025-08" db="UniProtKB">
        <authorList>
            <consortium name="Ensembl"/>
        </authorList>
    </citation>
    <scope>IDENTIFICATION</scope>
</reference>
<evidence type="ECO:0000256" key="5">
    <source>
        <dbReference type="ARBA" id="ARBA00043266"/>
    </source>
</evidence>
<dbReference type="Ensembl" id="ENSELUT00000003831.3">
    <property type="protein sequence ID" value="ENSELUP00000009444.3"/>
    <property type="gene ID" value="ENSELUG00000010018.3"/>
</dbReference>
<dbReference type="InterPro" id="IPR013106">
    <property type="entry name" value="Ig_V-set"/>
</dbReference>
<feature type="domain" description="Ig-like" evidence="6">
    <location>
        <begin position="7"/>
        <end position="96"/>
    </location>
</feature>
<reference evidence="8" key="1">
    <citation type="journal article" date="2014" name="PLoS ONE">
        <title>The genome and linkage map of the northern pike (Esox lucius): conserved synteny revealed between the salmonid sister group and the Neoteleostei.</title>
        <authorList>
            <person name="Rondeau E.B."/>
            <person name="Minkley D.R."/>
            <person name="Leong J.S."/>
            <person name="Messmer A.M."/>
            <person name="Jantzen J.R."/>
            <person name="von Schalburg K.R."/>
            <person name="Lemon C."/>
            <person name="Bird N.H."/>
            <person name="Koop B.F."/>
        </authorList>
    </citation>
    <scope>NUCLEOTIDE SEQUENCE</scope>
</reference>
<dbReference type="Gene3D" id="2.60.40.10">
    <property type="entry name" value="Immunoglobulins"/>
    <property type="match status" value="1"/>
</dbReference>
<dbReference type="AlphaFoldDB" id="A0A3P8Y1C1"/>
<dbReference type="SMART" id="SM00406">
    <property type="entry name" value="IGv"/>
    <property type="match status" value="1"/>
</dbReference>
<dbReference type="InParanoid" id="A0A3P8Y1C1"/>
<reference evidence="7" key="2">
    <citation type="submission" date="2020-02" db="EMBL/GenBank/DDBJ databases">
        <title>Esox lucius (northern pike) genome, fEsoLuc1, primary haplotype.</title>
        <authorList>
            <person name="Myers G."/>
            <person name="Karagic N."/>
            <person name="Meyer A."/>
            <person name="Pippel M."/>
            <person name="Reichard M."/>
            <person name="Winkler S."/>
            <person name="Tracey A."/>
            <person name="Sims Y."/>
            <person name="Howe K."/>
            <person name="Rhie A."/>
            <person name="Formenti G."/>
            <person name="Durbin R."/>
            <person name="Fedrigo O."/>
            <person name="Jarvis E.D."/>
        </authorList>
    </citation>
    <scope>NUCLEOTIDE SEQUENCE [LARGE SCALE GENOMIC DNA]</scope>
</reference>
<evidence type="ECO:0000256" key="4">
    <source>
        <dbReference type="ARBA" id="ARBA00023319"/>
    </source>
</evidence>
<evidence type="ECO:0000259" key="6">
    <source>
        <dbReference type="PROSITE" id="PS50835"/>
    </source>
</evidence>
<dbReference type="GeneTree" id="ENSGT00990000204765"/>
<dbReference type="InterPro" id="IPR007110">
    <property type="entry name" value="Ig-like_dom"/>
</dbReference>
<dbReference type="PROSITE" id="PS50835">
    <property type="entry name" value="IG_LIKE"/>
    <property type="match status" value="1"/>
</dbReference>
<keyword evidence="5" id="KW-1279">T cell receptor</keyword>
<dbReference type="PANTHER" id="PTHR19367:SF18">
    <property type="entry name" value="T CELL RECEPTOR ALPHA VARIABLE 16"/>
    <property type="match status" value="1"/>
</dbReference>
<keyword evidence="5" id="KW-0391">Immunity</keyword>
<keyword evidence="1" id="KW-0732">Signal</keyword>
<accession>A0A3P8Y1C1</accession>
<dbReference type="InterPro" id="IPR051287">
    <property type="entry name" value="TCR_variable_region"/>
</dbReference>
<proteinExistence type="predicted"/>
<dbReference type="GO" id="GO:0042101">
    <property type="term" value="C:T cell receptor complex"/>
    <property type="evidence" value="ECO:0007669"/>
    <property type="project" value="UniProtKB-KW"/>
</dbReference>
<keyword evidence="2" id="KW-1064">Adaptive immunity</keyword>
<dbReference type="PANTHER" id="PTHR19367">
    <property type="entry name" value="T-CELL RECEPTOR ALPHA CHAIN V REGION"/>
    <property type="match status" value="1"/>
</dbReference>
<keyword evidence="3" id="KW-0675">Receptor</keyword>
<sequence length="96" mass="10950">AGDQITPANYDLISTEGESVTLSCTYDTSSDNIDLHWYRHYPNQAPQFILWKGARSDTTEYIPDKRYKSTTSKTSTKLIIQQLILSDTALYYCTTD</sequence>
<dbReference type="InterPro" id="IPR013783">
    <property type="entry name" value="Ig-like_fold"/>
</dbReference>
<keyword evidence="4" id="KW-0393">Immunoglobulin domain</keyword>
<evidence type="ECO:0000313" key="8">
    <source>
        <dbReference type="Proteomes" id="UP000265140"/>
    </source>
</evidence>
<evidence type="ECO:0000256" key="3">
    <source>
        <dbReference type="ARBA" id="ARBA00023170"/>
    </source>
</evidence>
<dbReference type="OMA" id="YIPDRRY"/>